<evidence type="ECO:0000259" key="3">
    <source>
        <dbReference type="Pfam" id="PF05193"/>
    </source>
</evidence>
<gene>
    <name evidence="4" type="ORF">C900_03787</name>
</gene>
<dbReference type="STRING" id="1237149.C900_03787"/>
<reference evidence="4 5" key="1">
    <citation type="submission" date="2012-12" db="EMBL/GenBank/DDBJ databases">
        <title>Genome assembly of Fulvivirga imtechensis AK7.</title>
        <authorList>
            <person name="Nupur N."/>
            <person name="Khatri I."/>
            <person name="Kumar R."/>
            <person name="Subramanian S."/>
            <person name="Pinnaka A."/>
        </authorList>
    </citation>
    <scope>NUCLEOTIDE SEQUENCE [LARGE SCALE GENOMIC DNA]</scope>
    <source>
        <strain evidence="4 5">AK7</strain>
    </source>
</reference>
<proteinExistence type="inferred from homology"/>
<comment type="similarity">
    <text evidence="1">Belongs to the peptidase M16 family.</text>
</comment>
<sequence>MKESKKKMIDYEMHTLSNGIRVLHKQVTTTKIAHCGFMLDIGSRDETQENQGIAHFWEHMAFKGTGKRKAFHILNRIDSVGGELNAYTTKEKIAFYASVLDNYFENAVELLADITFDSVFPEKQIEKERNVILEEMAMYYDSPDDAIQDEFDHVVFNEHPLGMNILGTAESVRSFHREDFTRFIKDHINTERLVFCSVGSMPFKKVVRLAEKHLKDIPQYAAGYERQPFLAYRPAIRKVQRNLSQSHCAIGGTAYSNMDDKRLPFFMLVNILGGPGMNSRLNLALREKHGFVYSIEATYQPYTDTGLFGVFFGTEPKQLEKSLRLVKKELEKLKEKPLGTLQLHTAKEQLMGQLAMAEENNVSLMLMMGKSILDKNKIESLEEVFNDIRTMTSTRLRDIANEMFDENQLSQLIFLPN</sequence>
<evidence type="ECO:0000259" key="2">
    <source>
        <dbReference type="Pfam" id="PF00675"/>
    </source>
</evidence>
<dbReference type="AlphaFoldDB" id="L8JQE8"/>
<feature type="domain" description="Peptidase M16 C-terminal" evidence="3">
    <location>
        <begin position="175"/>
        <end position="350"/>
    </location>
</feature>
<dbReference type="EMBL" id="AMZN01000054">
    <property type="protein sequence ID" value="ELR70433.1"/>
    <property type="molecule type" value="Genomic_DNA"/>
</dbReference>
<dbReference type="PANTHER" id="PTHR11851">
    <property type="entry name" value="METALLOPROTEASE"/>
    <property type="match status" value="1"/>
</dbReference>
<dbReference type="eggNOG" id="COG0612">
    <property type="taxonomic scope" value="Bacteria"/>
</dbReference>
<comment type="caution">
    <text evidence="4">The sequence shown here is derived from an EMBL/GenBank/DDBJ whole genome shotgun (WGS) entry which is preliminary data.</text>
</comment>
<dbReference type="Proteomes" id="UP000011135">
    <property type="component" value="Unassembled WGS sequence"/>
</dbReference>
<protein>
    <submittedName>
        <fullName evidence="4">Peptidase, M16 family</fullName>
    </submittedName>
</protein>
<evidence type="ECO:0000313" key="4">
    <source>
        <dbReference type="EMBL" id="ELR70433.1"/>
    </source>
</evidence>
<dbReference type="SUPFAM" id="SSF63411">
    <property type="entry name" value="LuxS/MPP-like metallohydrolase"/>
    <property type="match status" value="2"/>
</dbReference>
<dbReference type="GO" id="GO:0046872">
    <property type="term" value="F:metal ion binding"/>
    <property type="evidence" value="ECO:0007669"/>
    <property type="project" value="InterPro"/>
</dbReference>
<dbReference type="Pfam" id="PF05193">
    <property type="entry name" value="Peptidase_M16_C"/>
    <property type="match status" value="1"/>
</dbReference>
<evidence type="ECO:0000313" key="5">
    <source>
        <dbReference type="Proteomes" id="UP000011135"/>
    </source>
</evidence>
<accession>L8JQE8</accession>
<name>L8JQE8_9BACT</name>
<organism evidence="4 5">
    <name type="scientific">Fulvivirga imtechensis AK7</name>
    <dbReference type="NCBI Taxonomy" id="1237149"/>
    <lineage>
        <taxon>Bacteria</taxon>
        <taxon>Pseudomonadati</taxon>
        <taxon>Bacteroidota</taxon>
        <taxon>Cytophagia</taxon>
        <taxon>Cytophagales</taxon>
        <taxon>Fulvivirgaceae</taxon>
        <taxon>Fulvivirga</taxon>
    </lineage>
</organism>
<feature type="domain" description="Peptidase M16 N-terminal" evidence="2">
    <location>
        <begin position="21"/>
        <end position="168"/>
    </location>
</feature>
<dbReference type="Pfam" id="PF00675">
    <property type="entry name" value="Peptidase_M16"/>
    <property type="match status" value="1"/>
</dbReference>
<dbReference type="InterPro" id="IPR050361">
    <property type="entry name" value="MPP/UQCRC_Complex"/>
</dbReference>
<keyword evidence="5" id="KW-1185">Reference proteome</keyword>
<dbReference type="Gene3D" id="3.30.830.10">
    <property type="entry name" value="Metalloenzyme, LuxS/M16 peptidase-like"/>
    <property type="match status" value="2"/>
</dbReference>
<dbReference type="PATRIC" id="fig|1237149.3.peg.3549"/>
<evidence type="ECO:0000256" key="1">
    <source>
        <dbReference type="ARBA" id="ARBA00007261"/>
    </source>
</evidence>
<dbReference type="PANTHER" id="PTHR11851:SF49">
    <property type="entry name" value="MITOCHONDRIAL-PROCESSING PEPTIDASE SUBUNIT ALPHA"/>
    <property type="match status" value="1"/>
</dbReference>
<dbReference type="InterPro" id="IPR011765">
    <property type="entry name" value="Pept_M16_N"/>
</dbReference>
<dbReference type="InterPro" id="IPR011249">
    <property type="entry name" value="Metalloenz_LuxS/M16"/>
</dbReference>
<dbReference type="InterPro" id="IPR007863">
    <property type="entry name" value="Peptidase_M16_C"/>
</dbReference>